<sequence length="86" mass="9781">MAGAQQLNLALDKMKPAILITVLILVAIAAISAIPTPGRRLNDERRPMHEFSKENFRNKLMDYIMNHEKRCKYDYCSPGDRCCGGR</sequence>
<organism evidence="1 2">
    <name type="scientific">Stylophora pistillata</name>
    <name type="common">Smooth cauliflower coral</name>
    <dbReference type="NCBI Taxonomy" id="50429"/>
    <lineage>
        <taxon>Eukaryota</taxon>
        <taxon>Metazoa</taxon>
        <taxon>Cnidaria</taxon>
        <taxon>Anthozoa</taxon>
        <taxon>Hexacorallia</taxon>
        <taxon>Scleractinia</taxon>
        <taxon>Astrocoeniina</taxon>
        <taxon>Pocilloporidae</taxon>
        <taxon>Stylophora</taxon>
    </lineage>
</organism>
<reference evidence="2" key="1">
    <citation type="journal article" date="2017" name="bioRxiv">
        <title>Comparative analysis of the genomes of Stylophora pistillata and Acropora digitifera provides evidence for extensive differences between species of corals.</title>
        <authorList>
            <person name="Voolstra C.R."/>
            <person name="Li Y."/>
            <person name="Liew Y.J."/>
            <person name="Baumgarten S."/>
            <person name="Zoccola D."/>
            <person name="Flot J.-F."/>
            <person name="Tambutte S."/>
            <person name="Allemand D."/>
            <person name="Aranda M."/>
        </authorList>
    </citation>
    <scope>NUCLEOTIDE SEQUENCE [LARGE SCALE GENOMIC DNA]</scope>
</reference>
<evidence type="ECO:0000313" key="1">
    <source>
        <dbReference type="EMBL" id="PFX12591.1"/>
    </source>
</evidence>
<proteinExistence type="predicted"/>
<evidence type="ECO:0000313" key="2">
    <source>
        <dbReference type="Proteomes" id="UP000225706"/>
    </source>
</evidence>
<comment type="caution">
    <text evidence="1">The sequence shown here is derived from an EMBL/GenBank/DDBJ whole genome shotgun (WGS) entry which is preliminary data.</text>
</comment>
<name>A0A2B4R4P0_STYPI</name>
<accession>A0A2B4R4P0</accession>
<dbReference type="AlphaFoldDB" id="A0A2B4R4P0"/>
<dbReference type="EMBL" id="LSMT01001274">
    <property type="protein sequence ID" value="PFX12591.1"/>
    <property type="molecule type" value="Genomic_DNA"/>
</dbReference>
<gene>
    <name evidence="1" type="ORF">AWC38_SpisGene23422</name>
</gene>
<dbReference type="Proteomes" id="UP000225706">
    <property type="component" value="Unassembled WGS sequence"/>
</dbReference>
<keyword evidence="2" id="KW-1185">Reference proteome</keyword>
<feature type="non-terminal residue" evidence="1">
    <location>
        <position position="86"/>
    </location>
</feature>
<protein>
    <submittedName>
        <fullName evidence="1">Uncharacterized protein</fullName>
    </submittedName>
</protein>